<sequence length="70" mass="7259">MNDAMPFIVPGLTARNPDRQNGAWLCFGFSSRPRPAFAAAASIVSSVILLGAIGLTPETSADSGFLHPAT</sequence>
<proteinExistence type="predicted"/>
<evidence type="ECO:0000313" key="2">
    <source>
        <dbReference type="Proteomes" id="UP000247810"/>
    </source>
</evidence>
<dbReference type="Proteomes" id="UP000247810">
    <property type="component" value="Unassembled WGS sequence"/>
</dbReference>
<protein>
    <submittedName>
        <fullName evidence="1">Uncharacterized protein</fullName>
    </submittedName>
</protein>
<evidence type="ECO:0000313" key="1">
    <source>
        <dbReference type="EMBL" id="PYH91356.1"/>
    </source>
</evidence>
<dbReference type="VEuPathDB" id="FungiDB:BO71DRAFT_432970"/>
<dbReference type="AlphaFoldDB" id="A0A319D1G5"/>
<reference evidence="1 2" key="1">
    <citation type="submission" date="2018-02" db="EMBL/GenBank/DDBJ databases">
        <title>The genomes of Aspergillus section Nigri reveals drivers in fungal speciation.</title>
        <authorList>
            <consortium name="DOE Joint Genome Institute"/>
            <person name="Vesth T.C."/>
            <person name="Nybo J."/>
            <person name="Theobald S."/>
            <person name="Brandl J."/>
            <person name="Frisvad J.C."/>
            <person name="Nielsen K.F."/>
            <person name="Lyhne E.K."/>
            <person name="Kogle M.E."/>
            <person name="Kuo A."/>
            <person name="Riley R."/>
            <person name="Clum A."/>
            <person name="Nolan M."/>
            <person name="Lipzen A."/>
            <person name="Salamov A."/>
            <person name="Henrissat B."/>
            <person name="Wiebenga A."/>
            <person name="De vries R.P."/>
            <person name="Grigoriev I.V."/>
            <person name="Mortensen U.H."/>
            <person name="Andersen M.R."/>
            <person name="Baker S.E."/>
        </authorList>
    </citation>
    <scope>NUCLEOTIDE SEQUENCE [LARGE SCALE GENOMIC DNA]</scope>
    <source>
        <strain evidence="1 2">CBS 707.79</strain>
    </source>
</reference>
<keyword evidence="2" id="KW-1185">Reference proteome</keyword>
<accession>A0A319D1G5</accession>
<gene>
    <name evidence="1" type="ORF">BO71DRAFT_432970</name>
</gene>
<dbReference type="EMBL" id="KZ825948">
    <property type="protein sequence ID" value="PYH91356.1"/>
    <property type="molecule type" value="Genomic_DNA"/>
</dbReference>
<name>A0A319D1G5_9EURO</name>
<organism evidence="1 2">
    <name type="scientific">Aspergillus ellipticus CBS 707.79</name>
    <dbReference type="NCBI Taxonomy" id="1448320"/>
    <lineage>
        <taxon>Eukaryota</taxon>
        <taxon>Fungi</taxon>
        <taxon>Dikarya</taxon>
        <taxon>Ascomycota</taxon>
        <taxon>Pezizomycotina</taxon>
        <taxon>Eurotiomycetes</taxon>
        <taxon>Eurotiomycetidae</taxon>
        <taxon>Eurotiales</taxon>
        <taxon>Aspergillaceae</taxon>
        <taxon>Aspergillus</taxon>
        <taxon>Aspergillus subgen. Circumdati</taxon>
    </lineage>
</organism>